<gene>
    <name evidence="4" type="ORF">JHT90_10730</name>
</gene>
<dbReference type="InterPro" id="IPR025738">
    <property type="entry name" value="BatD"/>
</dbReference>
<sequence>MIKRLITIWLLLLFVSPFTLAANVKASIDKTEIVLNETVNLTITSDGSDAPDLEPLKNLFDILGIQENREVIYVNGKTTSFRRWTITLKPITQAKGIVIPPISLGQDKTDPITIKFIDQPTNVVSDGHDILKIETTLNKDAAYVQQQLILTLRIYAADGQVYRLNNLIPPALDVNIKQLNNAQHEQKINGILYSIIERTYAISPQKSGPLKIPSFALTALVKEEGRTQNKTVTSNELTINIKPKPASYPKNAPWLPAKNITLTEHWDKMPNNVLQGDTLIRTLSLTAEGLTSDQLGALPTPSVAGLRNYPEQPKLADDWQQDLPMGTREEKDLIIPIQTGEVTLPEIKVAWWNTETDKLEYATIAERKIQVATNPAFNSSGTMANDDTQPATVVKKIAPPTLWIWQLFTGIFAITTIIGFALWLYARKQPAIIKLEPPVINPKTLLDDIKRACQDHDPQATRIALDNWVKQQPENLTELVARDVPLAEAVEDLNKALYSETSYTWQGDNLWQALQNLPPKEETATANNTIIPPLYPK</sequence>
<keyword evidence="1" id="KW-1133">Transmembrane helix</keyword>
<evidence type="ECO:0000256" key="2">
    <source>
        <dbReference type="SAM" id="SignalP"/>
    </source>
</evidence>
<dbReference type="PANTHER" id="PTHR40940:SF1">
    <property type="entry name" value="PROTEIN BATD"/>
    <property type="match status" value="1"/>
</dbReference>
<accession>A0A974NED1</accession>
<feature type="domain" description="DUF7939" evidence="3">
    <location>
        <begin position="443"/>
        <end position="519"/>
    </location>
</feature>
<proteinExistence type="predicted"/>
<evidence type="ECO:0000256" key="1">
    <source>
        <dbReference type="SAM" id="Phobius"/>
    </source>
</evidence>
<evidence type="ECO:0000259" key="3">
    <source>
        <dbReference type="Pfam" id="PF25607"/>
    </source>
</evidence>
<evidence type="ECO:0000313" key="4">
    <source>
        <dbReference type="EMBL" id="QQP84872.1"/>
    </source>
</evidence>
<feature type="transmembrane region" description="Helical" evidence="1">
    <location>
        <begin position="403"/>
        <end position="425"/>
    </location>
</feature>
<evidence type="ECO:0000313" key="5">
    <source>
        <dbReference type="Proteomes" id="UP000595278"/>
    </source>
</evidence>
<protein>
    <submittedName>
        <fullName evidence="4">Protein BatD</fullName>
    </submittedName>
</protein>
<feature type="chain" id="PRO_5037501629" evidence="2">
    <location>
        <begin position="22"/>
        <end position="537"/>
    </location>
</feature>
<dbReference type="EMBL" id="CP067393">
    <property type="protein sequence ID" value="QQP84872.1"/>
    <property type="molecule type" value="Genomic_DNA"/>
</dbReference>
<reference evidence="4 5" key="1">
    <citation type="submission" date="2021-01" db="EMBL/GenBank/DDBJ databases">
        <title>Entomomonas sp. F2A isolated from a house cricket (Acheta domesticus).</title>
        <authorList>
            <person name="Spergser J."/>
            <person name="Busse H.-J."/>
        </authorList>
    </citation>
    <scope>NUCLEOTIDE SEQUENCE [LARGE SCALE GENOMIC DNA]</scope>
    <source>
        <strain evidence="4 5">F2A</strain>
    </source>
</reference>
<dbReference type="Pfam" id="PF13584">
    <property type="entry name" value="BatD"/>
    <property type="match status" value="2"/>
</dbReference>
<organism evidence="4 5">
    <name type="scientific">Entomomonas asaccharolytica</name>
    <dbReference type="NCBI Taxonomy" id="2785331"/>
    <lineage>
        <taxon>Bacteria</taxon>
        <taxon>Pseudomonadati</taxon>
        <taxon>Pseudomonadota</taxon>
        <taxon>Gammaproteobacteria</taxon>
        <taxon>Pseudomonadales</taxon>
        <taxon>Pseudomonadaceae</taxon>
        <taxon>Entomomonas</taxon>
    </lineage>
</organism>
<keyword evidence="2" id="KW-0732">Signal</keyword>
<dbReference type="RefSeq" id="WP_201090787.1">
    <property type="nucleotide sequence ID" value="NZ_CP067393.1"/>
</dbReference>
<dbReference type="AlphaFoldDB" id="A0A974NED1"/>
<dbReference type="InterPro" id="IPR057699">
    <property type="entry name" value="DUF7939"/>
</dbReference>
<feature type="signal peptide" evidence="2">
    <location>
        <begin position="1"/>
        <end position="21"/>
    </location>
</feature>
<keyword evidence="1" id="KW-0472">Membrane</keyword>
<dbReference type="KEGG" id="eaz:JHT90_10730"/>
<dbReference type="Proteomes" id="UP000595278">
    <property type="component" value="Chromosome"/>
</dbReference>
<name>A0A974NED1_9GAMM</name>
<dbReference type="PANTHER" id="PTHR40940">
    <property type="entry name" value="PROTEIN BATD-RELATED"/>
    <property type="match status" value="1"/>
</dbReference>
<keyword evidence="1" id="KW-0812">Transmembrane</keyword>
<keyword evidence="5" id="KW-1185">Reference proteome</keyword>
<dbReference type="Pfam" id="PF25607">
    <property type="entry name" value="DUF7939"/>
    <property type="match status" value="1"/>
</dbReference>